<gene>
    <name evidence="2" type="ORF">LCGC14_0998610</name>
</gene>
<evidence type="ECO:0000313" key="2">
    <source>
        <dbReference type="EMBL" id="KKN14190.1"/>
    </source>
</evidence>
<comment type="caution">
    <text evidence="2">The sequence shown here is derived from an EMBL/GenBank/DDBJ whole genome shotgun (WGS) entry which is preliminary data.</text>
</comment>
<protein>
    <submittedName>
        <fullName evidence="2">Uncharacterized protein</fullName>
    </submittedName>
</protein>
<keyword evidence="1" id="KW-0472">Membrane</keyword>
<keyword evidence="1" id="KW-1133">Transmembrane helix</keyword>
<proteinExistence type="predicted"/>
<feature type="transmembrane region" description="Helical" evidence="1">
    <location>
        <begin position="42"/>
        <end position="65"/>
    </location>
</feature>
<keyword evidence="1" id="KW-0812">Transmembrane</keyword>
<reference evidence="2" key="1">
    <citation type="journal article" date="2015" name="Nature">
        <title>Complex archaea that bridge the gap between prokaryotes and eukaryotes.</title>
        <authorList>
            <person name="Spang A."/>
            <person name="Saw J.H."/>
            <person name="Jorgensen S.L."/>
            <person name="Zaremba-Niedzwiedzka K."/>
            <person name="Martijn J."/>
            <person name="Lind A.E."/>
            <person name="van Eijk R."/>
            <person name="Schleper C."/>
            <person name="Guy L."/>
            <person name="Ettema T.J."/>
        </authorList>
    </citation>
    <scope>NUCLEOTIDE SEQUENCE</scope>
</reference>
<accession>A0A0F9N3L2</accession>
<evidence type="ECO:0000256" key="1">
    <source>
        <dbReference type="SAM" id="Phobius"/>
    </source>
</evidence>
<sequence length="107" mass="11993">MENKKGTSTYSSLIGIGLAVVVFIVTFPIIEDSLAKAGDSWIVSNFYSILGGSVLLGIPIAFYGYRIKWPWLQWKWYQSTRDFVSKYSFLLVIGVSVFAIVMNLIGE</sequence>
<dbReference type="AlphaFoldDB" id="A0A0F9N3L2"/>
<name>A0A0F9N3L2_9ZZZZ</name>
<dbReference type="EMBL" id="LAZR01003843">
    <property type="protein sequence ID" value="KKN14190.1"/>
    <property type="molecule type" value="Genomic_DNA"/>
</dbReference>
<feature type="transmembrane region" description="Helical" evidence="1">
    <location>
        <begin position="12"/>
        <end position="30"/>
    </location>
</feature>
<organism evidence="2">
    <name type="scientific">marine sediment metagenome</name>
    <dbReference type="NCBI Taxonomy" id="412755"/>
    <lineage>
        <taxon>unclassified sequences</taxon>
        <taxon>metagenomes</taxon>
        <taxon>ecological metagenomes</taxon>
    </lineage>
</organism>
<feature type="transmembrane region" description="Helical" evidence="1">
    <location>
        <begin position="86"/>
        <end position="105"/>
    </location>
</feature>